<organism evidence="1">
    <name type="scientific">Ditylum brightwellii</name>
    <dbReference type="NCBI Taxonomy" id="49249"/>
    <lineage>
        <taxon>Eukaryota</taxon>
        <taxon>Sar</taxon>
        <taxon>Stramenopiles</taxon>
        <taxon>Ochrophyta</taxon>
        <taxon>Bacillariophyta</taxon>
        <taxon>Mediophyceae</taxon>
        <taxon>Lithodesmiophycidae</taxon>
        <taxon>Lithodesmiales</taxon>
        <taxon>Lithodesmiaceae</taxon>
        <taxon>Ditylum</taxon>
    </lineage>
</organism>
<gene>
    <name evidence="1" type="ORF">DBRI00130_LOCUS8591</name>
</gene>
<dbReference type="EMBL" id="HBNS01010645">
    <property type="protein sequence ID" value="CAE4595175.1"/>
    <property type="molecule type" value="Transcribed_RNA"/>
</dbReference>
<sequence>MYFQEDSRVLYALTHTPPHEMIPRILRMKHTGEQTKSTVWGRYEVKGYDVTVWASHPWHDVKMEMKLIPDGVDGARGRFAAMSFEKHLSSGSGNFDEYWSNDLVEYKVPNEYFRFLRDWRL</sequence>
<name>A0A6S8SCW7_9STRA</name>
<protein>
    <submittedName>
        <fullName evidence="1">Uncharacterized protein</fullName>
    </submittedName>
</protein>
<proteinExistence type="predicted"/>
<reference evidence="1" key="1">
    <citation type="submission" date="2021-01" db="EMBL/GenBank/DDBJ databases">
        <authorList>
            <person name="Corre E."/>
            <person name="Pelletier E."/>
            <person name="Niang G."/>
            <person name="Scheremetjew M."/>
            <person name="Finn R."/>
            <person name="Kale V."/>
            <person name="Holt S."/>
            <person name="Cochrane G."/>
            <person name="Meng A."/>
            <person name="Brown T."/>
            <person name="Cohen L."/>
        </authorList>
    </citation>
    <scope>NUCLEOTIDE SEQUENCE</scope>
    <source>
        <strain evidence="1">GSO104</strain>
    </source>
</reference>
<accession>A0A6S8SCW7</accession>
<evidence type="ECO:0000313" key="1">
    <source>
        <dbReference type="EMBL" id="CAE4595175.1"/>
    </source>
</evidence>
<dbReference type="AlphaFoldDB" id="A0A6S8SCW7"/>